<name>A0A7S3R9L4_DUNTE</name>
<sequence>MNHCLNFEAATPHSCSYSSCCRGLTSRKEHPGASSSPDSLPHPVPDLHQGMRKGILRTGLVDTCCEAHEASPGQNRVISVSMTSRARGTATLAAEAVRLFTPSVPFAIVTYM</sequence>
<dbReference type="EMBL" id="HBIP01036157">
    <property type="protein sequence ID" value="CAE0506892.1"/>
    <property type="molecule type" value="Transcribed_RNA"/>
</dbReference>
<organism evidence="2">
    <name type="scientific">Dunaliella tertiolecta</name>
    <name type="common">Green alga</name>
    <dbReference type="NCBI Taxonomy" id="3047"/>
    <lineage>
        <taxon>Eukaryota</taxon>
        <taxon>Viridiplantae</taxon>
        <taxon>Chlorophyta</taxon>
        <taxon>core chlorophytes</taxon>
        <taxon>Chlorophyceae</taxon>
        <taxon>CS clade</taxon>
        <taxon>Chlamydomonadales</taxon>
        <taxon>Dunaliellaceae</taxon>
        <taxon>Dunaliella</taxon>
    </lineage>
</organism>
<feature type="region of interest" description="Disordered" evidence="1">
    <location>
        <begin position="23"/>
        <end position="49"/>
    </location>
</feature>
<dbReference type="AlphaFoldDB" id="A0A7S3R9L4"/>
<evidence type="ECO:0000256" key="1">
    <source>
        <dbReference type="SAM" id="MobiDB-lite"/>
    </source>
</evidence>
<proteinExistence type="predicted"/>
<accession>A0A7S3R9L4</accession>
<gene>
    <name evidence="2" type="ORF">DTER00134_LOCUS21968</name>
</gene>
<protein>
    <submittedName>
        <fullName evidence="2">Uncharacterized protein</fullName>
    </submittedName>
</protein>
<evidence type="ECO:0000313" key="2">
    <source>
        <dbReference type="EMBL" id="CAE0506892.1"/>
    </source>
</evidence>
<reference evidence="2" key="1">
    <citation type="submission" date="2021-01" db="EMBL/GenBank/DDBJ databases">
        <authorList>
            <person name="Corre E."/>
            <person name="Pelletier E."/>
            <person name="Niang G."/>
            <person name="Scheremetjew M."/>
            <person name="Finn R."/>
            <person name="Kale V."/>
            <person name="Holt S."/>
            <person name="Cochrane G."/>
            <person name="Meng A."/>
            <person name="Brown T."/>
            <person name="Cohen L."/>
        </authorList>
    </citation>
    <scope>NUCLEOTIDE SEQUENCE</scope>
    <source>
        <strain evidence="2">CCMP1320</strain>
    </source>
</reference>